<keyword evidence="4" id="KW-1185">Reference proteome</keyword>
<keyword evidence="2" id="KW-1133">Transmembrane helix</keyword>
<dbReference type="AlphaFoldDB" id="C8RY75"/>
<keyword evidence="2" id="KW-0472">Membrane</keyword>
<name>C8RY75_9RHOB</name>
<dbReference type="EMBL" id="ACYY01000003">
    <property type="protein sequence ID" value="EEW26473.1"/>
    <property type="molecule type" value="Genomic_DNA"/>
</dbReference>
<keyword evidence="2" id="KW-0812">Transmembrane</keyword>
<reference evidence="3 4" key="1">
    <citation type="submission" date="2009-08" db="EMBL/GenBank/DDBJ databases">
        <title>The draft genome of Rhodobacter sp. SW2.</title>
        <authorList>
            <consortium name="US DOE Joint Genome Institute (JGI-PGF)"/>
            <person name="Lucas S."/>
            <person name="Copeland A."/>
            <person name="Lapidus A."/>
            <person name="Glavina del Rio T."/>
            <person name="Tice H."/>
            <person name="Bruce D."/>
            <person name="Goodwin L."/>
            <person name="Pitluck S."/>
            <person name="Larimer F."/>
            <person name="Land M.L."/>
            <person name="Hauser L."/>
            <person name="Emerson D."/>
        </authorList>
    </citation>
    <scope>NUCLEOTIDE SEQUENCE [LARGE SCALE GENOMIC DNA]</scope>
    <source>
        <strain evidence="3 4">SW2</strain>
    </source>
</reference>
<feature type="region of interest" description="Disordered" evidence="1">
    <location>
        <begin position="119"/>
        <end position="146"/>
    </location>
</feature>
<proteinExistence type="predicted"/>
<dbReference type="RefSeq" id="WP_008028189.1">
    <property type="nucleotide sequence ID" value="NZ_ACYY01000003.1"/>
</dbReference>
<dbReference type="Proteomes" id="UP000010121">
    <property type="component" value="Unassembled WGS sequence"/>
</dbReference>
<dbReference type="OrthoDB" id="9807941at2"/>
<evidence type="ECO:0000313" key="4">
    <source>
        <dbReference type="Proteomes" id="UP000010121"/>
    </source>
</evidence>
<evidence type="ECO:0000256" key="2">
    <source>
        <dbReference type="SAM" id="Phobius"/>
    </source>
</evidence>
<feature type="compositionally biased region" description="Basic and acidic residues" evidence="1">
    <location>
        <begin position="124"/>
        <end position="146"/>
    </location>
</feature>
<dbReference type="STRING" id="371731.Rsw2DRAFT_0753"/>
<accession>C8RY75</accession>
<evidence type="ECO:0000256" key="1">
    <source>
        <dbReference type="SAM" id="MobiDB-lite"/>
    </source>
</evidence>
<feature type="transmembrane region" description="Helical" evidence="2">
    <location>
        <begin position="51"/>
        <end position="68"/>
    </location>
</feature>
<evidence type="ECO:0000313" key="3">
    <source>
        <dbReference type="EMBL" id="EEW26473.1"/>
    </source>
</evidence>
<gene>
    <name evidence="3" type="ORF">Rsw2DRAFT_0753</name>
</gene>
<dbReference type="eggNOG" id="COG3743">
    <property type="taxonomic scope" value="Bacteria"/>
</dbReference>
<evidence type="ECO:0008006" key="5">
    <source>
        <dbReference type="Google" id="ProtNLM"/>
    </source>
</evidence>
<comment type="caution">
    <text evidence="3">The sequence shown here is derived from an EMBL/GenBank/DDBJ whole genome shotgun (WGS) entry which is preliminary data.</text>
</comment>
<protein>
    <recommendedName>
        <fullName evidence="5">NADH dehydrogenase subunit E</fullName>
    </recommendedName>
</protein>
<sequence length="228" mass="23567">MKNCTENSWIVGAMAGVATALALPRLAADPAFLQRTALDPALISTPGAEFIGLGVFGLVGAVLAVLFCRGSARPVPAAAVTHAPVAEPAAAPMAAVAAMPQAAPAAAVKAAPAVEAAPKAAAPKAEKPAAKPKKADGPLRLDAPRGGKADDLKEIEGIGPALEKLCNSLGFYHFDQIAAWTDADVAWVDQNMAKFKGRIVRDKWVAQARLIGSEGLEVFRIRAKTNDY</sequence>
<organism evidence="3 4">
    <name type="scientific">Rhodobacter ferrooxidans</name>
    <dbReference type="NCBI Taxonomy" id="371731"/>
    <lineage>
        <taxon>Bacteria</taxon>
        <taxon>Pseudomonadati</taxon>
        <taxon>Pseudomonadota</taxon>
        <taxon>Alphaproteobacteria</taxon>
        <taxon>Rhodobacterales</taxon>
        <taxon>Rhodobacter group</taxon>
        <taxon>Rhodobacter</taxon>
    </lineage>
</organism>
<dbReference type="Gene3D" id="1.10.150.20">
    <property type="entry name" value="5' to 3' exonuclease, C-terminal subdomain"/>
    <property type="match status" value="1"/>
</dbReference>